<organism evidence="2 3">
    <name type="scientific">Lacihabitans lacunae</name>
    <dbReference type="NCBI Taxonomy" id="1028214"/>
    <lineage>
        <taxon>Bacteria</taxon>
        <taxon>Pseudomonadati</taxon>
        <taxon>Bacteroidota</taxon>
        <taxon>Cytophagia</taxon>
        <taxon>Cytophagales</taxon>
        <taxon>Leadbetterellaceae</taxon>
        <taxon>Lacihabitans</taxon>
    </lineage>
</organism>
<dbReference type="PANTHER" id="PTHR32182">
    <property type="entry name" value="DNA REPLICATION AND REPAIR PROTEIN RECF"/>
    <property type="match status" value="1"/>
</dbReference>
<dbReference type="InterPro" id="IPR027417">
    <property type="entry name" value="P-loop_NTPase"/>
</dbReference>
<sequence length="362" mass="41409">MITRINIEGYKSIKSMDLALGPINILLGANGVGKSNFVSVFSLVKNIHRQNFQNFVLSKGGADGLLHFGKKKTQLIKLEIEFTNSDSNKNRFYIELGVIQNTLFINTLKTAFLSKSTWHYKEFDSNTMETVFADVAFSQAHYVNQRLREFEVYHFHDTSDTSPMKGISNINDNFRLKPDASNLAAYLYLLKIKHPKHFQRIEKMVQTIAPFFERFILEPDRLNTNNIQLEWREKGQPEGYFNAYHLSDGTLRFICLATLLMQPEPPATIIIDEPELGLHPVAINKLAAMVRAASEKSQVILSTQSVNLLDNFSPEDIIVTNRTTEGSTFERLHDEDFTEWLQEYTLGDLWGQNKFGAQPYSV</sequence>
<accession>A0ABV7Z4U6</accession>
<proteinExistence type="predicted"/>
<comment type="caution">
    <text evidence="2">The sequence shown here is derived from an EMBL/GenBank/DDBJ whole genome shotgun (WGS) entry which is preliminary data.</text>
</comment>
<evidence type="ECO:0000259" key="1">
    <source>
        <dbReference type="Pfam" id="PF13304"/>
    </source>
</evidence>
<evidence type="ECO:0000313" key="3">
    <source>
        <dbReference type="Proteomes" id="UP001595616"/>
    </source>
</evidence>
<dbReference type="Gene3D" id="3.40.50.300">
    <property type="entry name" value="P-loop containing nucleotide triphosphate hydrolases"/>
    <property type="match status" value="1"/>
</dbReference>
<reference evidence="3" key="1">
    <citation type="journal article" date="2019" name="Int. J. Syst. Evol. Microbiol.">
        <title>The Global Catalogue of Microorganisms (GCM) 10K type strain sequencing project: providing services to taxonomists for standard genome sequencing and annotation.</title>
        <authorList>
            <consortium name="The Broad Institute Genomics Platform"/>
            <consortium name="The Broad Institute Genome Sequencing Center for Infectious Disease"/>
            <person name="Wu L."/>
            <person name="Ma J."/>
        </authorList>
    </citation>
    <scope>NUCLEOTIDE SEQUENCE [LARGE SCALE GENOMIC DNA]</scope>
    <source>
        <strain evidence="3">CECT 7956</strain>
    </source>
</reference>
<dbReference type="RefSeq" id="WP_379840260.1">
    <property type="nucleotide sequence ID" value="NZ_JBHRYQ010000002.1"/>
</dbReference>
<dbReference type="InterPro" id="IPR003959">
    <property type="entry name" value="ATPase_AAA_core"/>
</dbReference>
<evidence type="ECO:0000313" key="2">
    <source>
        <dbReference type="EMBL" id="MFC3813276.1"/>
    </source>
</evidence>
<protein>
    <submittedName>
        <fullName evidence="2">AAA family ATPase</fullName>
    </submittedName>
</protein>
<dbReference type="PANTHER" id="PTHR32182:SF22">
    <property type="entry name" value="ATP-DEPENDENT ENDONUCLEASE, OLD FAMILY-RELATED"/>
    <property type="match status" value="1"/>
</dbReference>
<keyword evidence="3" id="KW-1185">Reference proteome</keyword>
<dbReference type="PIRSF" id="PIRSF029347">
    <property type="entry name" value="RecF"/>
    <property type="match status" value="1"/>
</dbReference>
<name>A0ABV7Z4U6_9BACT</name>
<dbReference type="EMBL" id="JBHRYQ010000002">
    <property type="protein sequence ID" value="MFC3813276.1"/>
    <property type="molecule type" value="Genomic_DNA"/>
</dbReference>
<feature type="domain" description="ATPase AAA-type core" evidence="1">
    <location>
        <begin position="23"/>
        <end position="310"/>
    </location>
</feature>
<dbReference type="SUPFAM" id="SSF52540">
    <property type="entry name" value="P-loop containing nucleoside triphosphate hydrolases"/>
    <property type="match status" value="1"/>
</dbReference>
<dbReference type="Proteomes" id="UP001595616">
    <property type="component" value="Unassembled WGS sequence"/>
</dbReference>
<dbReference type="Pfam" id="PF13304">
    <property type="entry name" value="AAA_21"/>
    <property type="match status" value="1"/>
</dbReference>
<gene>
    <name evidence="2" type="ORF">ACFOOI_21605</name>
</gene>
<dbReference type="InterPro" id="IPR014555">
    <property type="entry name" value="RecF-like"/>
</dbReference>